<keyword evidence="3" id="KW-1185">Reference proteome</keyword>
<reference evidence="2" key="1">
    <citation type="journal article" date="2020" name="Stud. Mycol.">
        <title>101 Dothideomycetes genomes: a test case for predicting lifestyles and emergence of pathogens.</title>
        <authorList>
            <person name="Haridas S."/>
            <person name="Albert R."/>
            <person name="Binder M."/>
            <person name="Bloem J."/>
            <person name="Labutti K."/>
            <person name="Salamov A."/>
            <person name="Andreopoulos B."/>
            <person name="Baker S."/>
            <person name="Barry K."/>
            <person name="Bills G."/>
            <person name="Bluhm B."/>
            <person name="Cannon C."/>
            <person name="Castanera R."/>
            <person name="Culley D."/>
            <person name="Daum C."/>
            <person name="Ezra D."/>
            <person name="Gonzalez J."/>
            <person name="Henrissat B."/>
            <person name="Kuo A."/>
            <person name="Liang C."/>
            <person name="Lipzen A."/>
            <person name="Lutzoni F."/>
            <person name="Magnuson J."/>
            <person name="Mondo S."/>
            <person name="Nolan M."/>
            <person name="Ohm R."/>
            <person name="Pangilinan J."/>
            <person name="Park H.-J."/>
            <person name="Ramirez L."/>
            <person name="Alfaro M."/>
            <person name="Sun H."/>
            <person name="Tritt A."/>
            <person name="Yoshinaga Y."/>
            <person name="Zwiers L.-H."/>
            <person name="Turgeon B."/>
            <person name="Goodwin S."/>
            <person name="Spatafora J."/>
            <person name="Crous P."/>
            <person name="Grigoriev I."/>
        </authorList>
    </citation>
    <scope>NUCLEOTIDE SEQUENCE</scope>
    <source>
        <strain evidence="2">CBS 269.34</strain>
    </source>
</reference>
<accession>A0A6A6QPB6</accession>
<evidence type="ECO:0008006" key="4">
    <source>
        <dbReference type="Google" id="ProtNLM"/>
    </source>
</evidence>
<evidence type="ECO:0000313" key="2">
    <source>
        <dbReference type="EMBL" id="KAF2493966.1"/>
    </source>
</evidence>
<sequence>MALLRKAGRHLLTTRSVHLDIHPRPADLGESREVLRVLQGFGEVDIYKTLRHERPVEAPNSAFAIYRDPEAAQKALNASPIRFALETVAESEAKEEAAWASPEKPEDEWNTIQEAPMKDGVEEITRPSLLLNQIPAQRQGKFGQNSPVQNSSEAMEETPEHGQAPENAAPKVVRWFHVNVDRTRAVYQDYVERQPFYSEFAVANSMMQEDLAKRVPHVGLSDVTIRDGNFHRTPTKFLKRSAKRISQIKTLRQLWDEVHKGEVPDPVVNNAKETVQEEGANAWGARTGLTEQWGIQSGPN</sequence>
<evidence type="ECO:0000256" key="1">
    <source>
        <dbReference type="SAM" id="MobiDB-lite"/>
    </source>
</evidence>
<evidence type="ECO:0000313" key="3">
    <source>
        <dbReference type="Proteomes" id="UP000799750"/>
    </source>
</evidence>
<feature type="compositionally biased region" description="Polar residues" evidence="1">
    <location>
        <begin position="140"/>
        <end position="153"/>
    </location>
</feature>
<dbReference type="OrthoDB" id="5367448at2759"/>
<gene>
    <name evidence="2" type="ORF">BU16DRAFT_590803</name>
</gene>
<dbReference type="AlphaFoldDB" id="A0A6A6QPB6"/>
<feature type="region of interest" description="Disordered" evidence="1">
    <location>
        <begin position="140"/>
        <end position="166"/>
    </location>
</feature>
<protein>
    <recommendedName>
        <fullName evidence="4">RRM domain-containing protein</fullName>
    </recommendedName>
</protein>
<dbReference type="Proteomes" id="UP000799750">
    <property type="component" value="Unassembled WGS sequence"/>
</dbReference>
<name>A0A6A6QPB6_9PEZI</name>
<organism evidence="2 3">
    <name type="scientific">Lophium mytilinum</name>
    <dbReference type="NCBI Taxonomy" id="390894"/>
    <lineage>
        <taxon>Eukaryota</taxon>
        <taxon>Fungi</taxon>
        <taxon>Dikarya</taxon>
        <taxon>Ascomycota</taxon>
        <taxon>Pezizomycotina</taxon>
        <taxon>Dothideomycetes</taxon>
        <taxon>Pleosporomycetidae</taxon>
        <taxon>Mytilinidiales</taxon>
        <taxon>Mytilinidiaceae</taxon>
        <taxon>Lophium</taxon>
    </lineage>
</organism>
<dbReference type="EMBL" id="MU004191">
    <property type="protein sequence ID" value="KAF2493966.1"/>
    <property type="molecule type" value="Genomic_DNA"/>
</dbReference>
<proteinExistence type="predicted"/>